<dbReference type="EMBL" id="SDWV01000017">
    <property type="protein sequence ID" value="RYC07152.1"/>
    <property type="molecule type" value="Genomic_DNA"/>
</dbReference>
<dbReference type="SUPFAM" id="SSF46894">
    <property type="entry name" value="C-terminal effector domain of the bipartite response regulators"/>
    <property type="match status" value="1"/>
</dbReference>
<dbReference type="GO" id="GO:0032993">
    <property type="term" value="C:protein-DNA complex"/>
    <property type="evidence" value="ECO:0007669"/>
    <property type="project" value="TreeGrafter"/>
</dbReference>
<organism evidence="7 8">
    <name type="scientific">Nocardioides zhouii</name>
    <dbReference type="NCBI Taxonomy" id="1168729"/>
    <lineage>
        <taxon>Bacteria</taxon>
        <taxon>Bacillati</taxon>
        <taxon>Actinomycetota</taxon>
        <taxon>Actinomycetes</taxon>
        <taxon>Propionibacteriales</taxon>
        <taxon>Nocardioidaceae</taxon>
        <taxon>Nocardioides</taxon>
    </lineage>
</organism>
<dbReference type="AlphaFoldDB" id="A0A4Q2SNG3"/>
<dbReference type="Proteomes" id="UP000291101">
    <property type="component" value="Unassembled WGS sequence"/>
</dbReference>
<dbReference type="InterPro" id="IPR011006">
    <property type="entry name" value="CheY-like_superfamily"/>
</dbReference>
<dbReference type="PANTHER" id="PTHR48111:SF50">
    <property type="entry name" value="KDP OPERON TRANSCRIPTIONAL REGULATORY PROTEIN KDPE"/>
    <property type="match status" value="1"/>
</dbReference>
<dbReference type="Pfam" id="PF00072">
    <property type="entry name" value="Response_reg"/>
    <property type="match status" value="1"/>
</dbReference>
<accession>A0A4Q2SNG3</accession>
<dbReference type="PANTHER" id="PTHR48111">
    <property type="entry name" value="REGULATOR OF RPOS"/>
    <property type="match status" value="1"/>
</dbReference>
<feature type="domain" description="Response regulatory" evidence="5">
    <location>
        <begin position="3"/>
        <end position="116"/>
    </location>
</feature>
<dbReference type="GO" id="GO:0006355">
    <property type="term" value="P:regulation of DNA-templated transcription"/>
    <property type="evidence" value="ECO:0007669"/>
    <property type="project" value="InterPro"/>
</dbReference>
<feature type="region of interest" description="Disordered" evidence="4">
    <location>
        <begin position="277"/>
        <end position="298"/>
    </location>
</feature>
<keyword evidence="8" id="KW-1185">Reference proteome</keyword>
<proteinExistence type="predicted"/>
<sequence length="298" mass="33071">MALALVVEDDPLTRQMLADLLPSLGHTVLLAATGREGLELAASGRPDVILLDLGLPDVPGSTVIARLREWTDTPILVVSGSRQVRRKADALDAGADDFIDKPFDVSELRARLSVAERRLAVTKERPTRRGFAGLDVDYTDRRVHSGTEEVRLTETEWLILDGLSREPGRVVTHRWLSTHVWGAHAGAETHQTMRAHVKSLRAKLGDDARDPQFIRTETGLGYRWVCAPDTEAGTTRHELRQRVDQLRDDVRRWFGQDAQDRPAVEVAGLMDLLDAASDRLADPVDDTEDDTEDDRGAP</sequence>
<protein>
    <submittedName>
        <fullName evidence="7">Response regulator transcription factor</fullName>
    </submittedName>
</protein>
<keyword evidence="2" id="KW-0597">Phosphoprotein</keyword>
<evidence type="ECO:0000259" key="5">
    <source>
        <dbReference type="PROSITE" id="PS50110"/>
    </source>
</evidence>
<feature type="compositionally biased region" description="Acidic residues" evidence="4">
    <location>
        <begin position="283"/>
        <end position="298"/>
    </location>
</feature>
<comment type="caution">
    <text evidence="7">The sequence shown here is derived from an EMBL/GenBank/DDBJ whole genome shotgun (WGS) entry which is preliminary data.</text>
</comment>
<dbReference type="InterPro" id="IPR001789">
    <property type="entry name" value="Sig_transdc_resp-reg_receiver"/>
</dbReference>
<evidence type="ECO:0000259" key="6">
    <source>
        <dbReference type="PROSITE" id="PS51755"/>
    </source>
</evidence>
<dbReference type="SMART" id="SM00862">
    <property type="entry name" value="Trans_reg_C"/>
    <property type="match status" value="1"/>
</dbReference>
<gene>
    <name evidence="7" type="ORF">EUA94_15760</name>
</gene>
<dbReference type="OrthoDB" id="3197131at2"/>
<evidence type="ECO:0000313" key="8">
    <source>
        <dbReference type="Proteomes" id="UP000291101"/>
    </source>
</evidence>
<feature type="modified residue" description="4-aspartylphosphate" evidence="2">
    <location>
        <position position="52"/>
    </location>
</feature>
<dbReference type="GO" id="GO:0000976">
    <property type="term" value="F:transcription cis-regulatory region binding"/>
    <property type="evidence" value="ECO:0007669"/>
    <property type="project" value="TreeGrafter"/>
</dbReference>
<dbReference type="SMART" id="SM00448">
    <property type="entry name" value="REC"/>
    <property type="match status" value="1"/>
</dbReference>
<dbReference type="InterPro" id="IPR001867">
    <property type="entry name" value="OmpR/PhoB-type_DNA-bd"/>
</dbReference>
<dbReference type="Gene3D" id="1.10.10.10">
    <property type="entry name" value="Winged helix-like DNA-binding domain superfamily/Winged helix DNA-binding domain"/>
    <property type="match status" value="1"/>
</dbReference>
<dbReference type="PROSITE" id="PS50110">
    <property type="entry name" value="RESPONSE_REGULATORY"/>
    <property type="match status" value="1"/>
</dbReference>
<name>A0A4Q2SNG3_9ACTN</name>
<dbReference type="GO" id="GO:0005829">
    <property type="term" value="C:cytosol"/>
    <property type="evidence" value="ECO:0007669"/>
    <property type="project" value="TreeGrafter"/>
</dbReference>
<keyword evidence="1 3" id="KW-0238">DNA-binding</keyword>
<dbReference type="InterPro" id="IPR039420">
    <property type="entry name" value="WalR-like"/>
</dbReference>
<feature type="domain" description="OmpR/PhoB-type" evidence="6">
    <location>
        <begin position="124"/>
        <end position="226"/>
    </location>
</feature>
<dbReference type="PROSITE" id="PS51755">
    <property type="entry name" value="OMPR_PHOB"/>
    <property type="match status" value="1"/>
</dbReference>
<dbReference type="GO" id="GO:0000156">
    <property type="term" value="F:phosphorelay response regulator activity"/>
    <property type="evidence" value="ECO:0007669"/>
    <property type="project" value="TreeGrafter"/>
</dbReference>
<dbReference type="SUPFAM" id="SSF52172">
    <property type="entry name" value="CheY-like"/>
    <property type="match status" value="1"/>
</dbReference>
<dbReference type="InterPro" id="IPR016032">
    <property type="entry name" value="Sig_transdc_resp-reg_C-effctor"/>
</dbReference>
<evidence type="ECO:0000256" key="1">
    <source>
        <dbReference type="ARBA" id="ARBA00023125"/>
    </source>
</evidence>
<feature type="DNA-binding region" description="OmpR/PhoB-type" evidence="3">
    <location>
        <begin position="124"/>
        <end position="226"/>
    </location>
</feature>
<reference evidence="7 8" key="1">
    <citation type="submission" date="2019-01" db="EMBL/GenBank/DDBJ databases">
        <title>Novel species of Nocardioides.</title>
        <authorList>
            <person name="Liu Q."/>
            <person name="X Y.-H."/>
        </authorList>
    </citation>
    <scope>NUCLEOTIDE SEQUENCE [LARGE SCALE GENOMIC DNA]</scope>
    <source>
        <strain evidence="7 8">HLT2-9</strain>
    </source>
</reference>
<dbReference type="InterPro" id="IPR036388">
    <property type="entry name" value="WH-like_DNA-bd_sf"/>
</dbReference>
<dbReference type="Pfam" id="PF00486">
    <property type="entry name" value="Trans_reg_C"/>
    <property type="match status" value="1"/>
</dbReference>
<evidence type="ECO:0000313" key="7">
    <source>
        <dbReference type="EMBL" id="RYC07152.1"/>
    </source>
</evidence>
<dbReference type="Gene3D" id="3.40.50.2300">
    <property type="match status" value="1"/>
</dbReference>
<dbReference type="RefSeq" id="WP_129427843.1">
    <property type="nucleotide sequence ID" value="NZ_SDWV01000017.1"/>
</dbReference>
<dbReference type="CDD" id="cd00383">
    <property type="entry name" value="trans_reg_C"/>
    <property type="match status" value="1"/>
</dbReference>
<evidence type="ECO:0000256" key="4">
    <source>
        <dbReference type="SAM" id="MobiDB-lite"/>
    </source>
</evidence>
<evidence type="ECO:0000256" key="2">
    <source>
        <dbReference type="PROSITE-ProRule" id="PRU00169"/>
    </source>
</evidence>
<evidence type="ECO:0000256" key="3">
    <source>
        <dbReference type="PROSITE-ProRule" id="PRU01091"/>
    </source>
</evidence>